<organism evidence="1 2">
    <name type="scientific">Cucumis sativus</name>
    <name type="common">Cucumber</name>
    <dbReference type="NCBI Taxonomy" id="3659"/>
    <lineage>
        <taxon>Eukaryota</taxon>
        <taxon>Viridiplantae</taxon>
        <taxon>Streptophyta</taxon>
        <taxon>Embryophyta</taxon>
        <taxon>Tracheophyta</taxon>
        <taxon>Spermatophyta</taxon>
        <taxon>Magnoliopsida</taxon>
        <taxon>eudicotyledons</taxon>
        <taxon>Gunneridae</taxon>
        <taxon>Pentapetalae</taxon>
        <taxon>rosids</taxon>
        <taxon>fabids</taxon>
        <taxon>Cucurbitales</taxon>
        <taxon>Cucurbitaceae</taxon>
        <taxon>Benincaseae</taxon>
        <taxon>Cucumis</taxon>
    </lineage>
</organism>
<reference evidence="1 2" key="2">
    <citation type="journal article" date="2009" name="PLoS ONE">
        <title>An integrated genetic and cytogenetic map of the cucumber genome.</title>
        <authorList>
            <person name="Ren Y."/>
            <person name="Zhang Z."/>
            <person name="Liu J."/>
            <person name="Staub J.E."/>
            <person name="Han Y."/>
            <person name="Cheng Z."/>
            <person name="Li X."/>
            <person name="Lu J."/>
            <person name="Miao H."/>
            <person name="Kang H."/>
            <person name="Xie B."/>
            <person name="Gu X."/>
            <person name="Wang X."/>
            <person name="Du Y."/>
            <person name="Jin W."/>
            <person name="Huang S."/>
        </authorList>
    </citation>
    <scope>NUCLEOTIDE SEQUENCE [LARGE SCALE GENOMIC DNA]</scope>
    <source>
        <strain evidence="2">cv. 9930</strain>
    </source>
</reference>
<reference evidence="1 2" key="3">
    <citation type="journal article" date="2010" name="BMC Genomics">
        <title>Transcriptome sequencing and comparative analysis of cucumber flowers with different sex types.</title>
        <authorList>
            <person name="Guo S."/>
            <person name="Zheng Y."/>
            <person name="Joung J.G."/>
            <person name="Liu S."/>
            <person name="Zhang Z."/>
            <person name="Crasta O.R."/>
            <person name="Sobral B.W."/>
            <person name="Xu Y."/>
            <person name="Huang S."/>
            <person name="Fei Z."/>
        </authorList>
    </citation>
    <scope>NUCLEOTIDE SEQUENCE [LARGE SCALE GENOMIC DNA]</scope>
    <source>
        <strain evidence="2">cv. 9930</strain>
    </source>
</reference>
<sequence length="69" mass="7564">MTFSHNPTLNGSLPSSPISLFQSQLPCLPKSPIATVGRRTSVLAELVAKRVHDHRPSHNSLAWFDSTIL</sequence>
<gene>
    <name evidence="1" type="ORF">Csa_3G210470</name>
</gene>
<dbReference type="AlphaFoldDB" id="A0A0A0LAB1"/>
<dbReference type="EMBL" id="CM002924">
    <property type="protein sequence ID" value="KGN57552.1"/>
    <property type="molecule type" value="Genomic_DNA"/>
</dbReference>
<accession>A0A0A0LAB1</accession>
<keyword evidence="2" id="KW-1185">Reference proteome</keyword>
<dbReference type="Proteomes" id="UP000029981">
    <property type="component" value="Chromosome 3"/>
</dbReference>
<dbReference type="Gramene" id="KGN57552">
    <property type="protein sequence ID" value="KGN57552"/>
    <property type="gene ID" value="Csa_3G210470"/>
</dbReference>
<evidence type="ECO:0000313" key="2">
    <source>
        <dbReference type="Proteomes" id="UP000029981"/>
    </source>
</evidence>
<reference evidence="1 2" key="4">
    <citation type="journal article" date="2011" name="BMC Genomics">
        <title>RNA-Seq improves annotation of protein-coding genes in the cucumber genome.</title>
        <authorList>
            <person name="Li Z."/>
            <person name="Zhang Z."/>
            <person name="Yan P."/>
            <person name="Huang S."/>
            <person name="Fei Z."/>
            <person name="Lin K."/>
        </authorList>
    </citation>
    <scope>NUCLEOTIDE SEQUENCE [LARGE SCALE GENOMIC DNA]</scope>
    <source>
        <strain evidence="2">cv. 9930</strain>
    </source>
</reference>
<protein>
    <submittedName>
        <fullName evidence="1">Uncharacterized protein</fullName>
    </submittedName>
</protein>
<evidence type="ECO:0000313" key="1">
    <source>
        <dbReference type="EMBL" id="KGN57552.1"/>
    </source>
</evidence>
<reference evidence="1 2" key="1">
    <citation type="journal article" date="2009" name="Nat. Genet.">
        <title>The genome of the cucumber, Cucumis sativus L.</title>
        <authorList>
            <person name="Huang S."/>
            <person name="Li R."/>
            <person name="Zhang Z."/>
            <person name="Li L."/>
            <person name="Gu X."/>
            <person name="Fan W."/>
            <person name="Lucas W.J."/>
            <person name="Wang X."/>
            <person name="Xie B."/>
            <person name="Ni P."/>
            <person name="Ren Y."/>
            <person name="Zhu H."/>
            <person name="Li J."/>
            <person name="Lin K."/>
            <person name="Jin W."/>
            <person name="Fei Z."/>
            <person name="Li G."/>
            <person name="Staub J."/>
            <person name="Kilian A."/>
            <person name="van der Vossen E.A."/>
            <person name="Wu Y."/>
            <person name="Guo J."/>
            <person name="He J."/>
            <person name="Jia Z."/>
            <person name="Ren Y."/>
            <person name="Tian G."/>
            <person name="Lu Y."/>
            <person name="Ruan J."/>
            <person name="Qian W."/>
            <person name="Wang M."/>
            <person name="Huang Q."/>
            <person name="Li B."/>
            <person name="Xuan Z."/>
            <person name="Cao J."/>
            <person name="Asan"/>
            <person name="Wu Z."/>
            <person name="Zhang J."/>
            <person name="Cai Q."/>
            <person name="Bai Y."/>
            <person name="Zhao B."/>
            <person name="Han Y."/>
            <person name="Li Y."/>
            <person name="Li X."/>
            <person name="Wang S."/>
            <person name="Shi Q."/>
            <person name="Liu S."/>
            <person name="Cho W.K."/>
            <person name="Kim J.Y."/>
            <person name="Xu Y."/>
            <person name="Heller-Uszynska K."/>
            <person name="Miao H."/>
            <person name="Cheng Z."/>
            <person name="Zhang S."/>
            <person name="Wu J."/>
            <person name="Yang Y."/>
            <person name="Kang H."/>
            <person name="Li M."/>
            <person name="Liang H."/>
            <person name="Ren X."/>
            <person name="Shi Z."/>
            <person name="Wen M."/>
            <person name="Jian M."/>
            <person name="Yang H."/>
            <person name="Zhang G."/>
            <person name="Yang Z."/>
            <person name="Chen R."/>
            <person name="Liu S."/>
            <person name="Li J."/>
            <person name="Ma L."/>
            <person name="Liu H."/>
            <person name="Zhou Y."/>
            <person name="Zhao J."/>
            <person name="Fang X."/>
            <person name="Li G."/>
            <person name="Fang L."/>
            <person name="Li Y."/>
            <person name="Liu D."/>
            <person name="Zheng H."/>
            <person name="Zhang Y."/>
            <person name="Qin N."/>
            <person name="Li Z."/>
            <person name="Yang G."/>
            <person name="Yang S."/>
            <person name="Bolund L."/>
            <person name="Kristiansen K."/>
            <person name="Zheng H."/>
            <person name="Li S."/>
            <person name="Zhang X."/>
            <person name="Yang H."/>
            <person name="Wang J."/>
            <person name="Sun R."/>
            <person name="Zhang B."/>
            <person name="Jiang S."/>
            <person name="Wang J."/>
            <person name="Du Y."/>
            <person name="Li S."/>
        </authorList>
    </citation>
    <scope>NUCLEOTIDE SEQUENCE [LARGE SCALE GENOMIC DNA]</scope>
    <source>
        <strain evidence="2">cv. 9930</strain>
    </source>
</reference>
<name>A0A0A0LAB1_CUCSA</name>
<proteinExistence type="predicted"/>